<dbReference type="RefSeq" id="WP_008634145.1">
    <property type="nucleotide sequence ID" value="NZ_AFXZ01000001.1"/>
</dbReference>
<dbReference type="Proteomes" id="UP000003730">
    <property type="component" value="Unassembled WGS sequence"/>
</dbReference>
<dbReference type="AlphaFoldDB" id="G2E8X3"/>
<dbReference type="InterPro" id="IPR000297">
    <property type="entry name" value="PPIase_PpiC"/>
</dbReference>
<dbReference type="InterPro" id="IPR050245">
    <property type="entry name" value="PrsA_foldase"/>
</dbReference>
<dbReference type="PANTHER" id="PTHR47245:SF2">
    <property type="entry name" value="PEPTIDYL-PROLYL CIS-TRANS ISOMERASE HP_0175-RELATED"/>
    <property type="match status" value="1"/>
</dbReference>
<protein>
    <submittedName>
        <fullName evidence="3">Peptidylprolyl isomerase</fullName>
    </submittedName>
</protein>
<dbReference type="eggNOG" id="COG0760">
    <property type="taxonomic scope" value="Bacteria"/>
</dbReference>
<name>G2E8X3_9FLAO</name>
<sequence length="649" mass="75170">MFRCFYVLVFFTFFINLQAQKTNKDVLFTVAKEPVYSEEFIRIFNKNLDLVKDESQKDVDSYLKLFVNYKLKIKEAQAKGLDTMPTYLREFESYKKQLAKNYLTDTKVTEALVEEAYHRLSNEVKASHILIRLDEGASPQDTLEVYNELLKLKERIENEGYAQVQKDVHDGKKVYAENLGYFSAFKMVYDFENVAYTTKVGEVSMPFKTQFGYHIVMVEDERDSRGELKVAHIMVANKRDDKQQNSKTRIQEIYKKINQGEAFSSLAKQFSEDKSSVEKGGELVAFSGGELSSSEFEEVAFSLEKEGQVSKPFETGFGWHIIKLIKKTELASFDAMKPELEGRVKRDSRSKLINTSLVNNLKERYSIKGNPEGLRYFETILNEGYFLGNWSLPQDFTSNKILVVIANKELTYKDFGDYLFENQRRVSTKKAFDILVSENYEDFINANLIQYQEENLENENEDFSHIVTEYRDGLLLFDLMEKEIWNASQTDSVALKSYYKTHKNNYIWNQRIDADVASASKKRTIKTVKEMLGNGQSPESIKEALNKNDKVYVIFTSGIMEKDHQALTSDMLFEKGVSNIYRHDNAYVVANIKDVLPKTHKIYEEAKGQISSDYQVVKERLWLQELEQKFPVHINSAVLAKVKANLKTK</sequence>
<dbReference type="InterPro" id="IPR046357">
    <property type="entry name" value="PPIase_dom_sf"/>
</dbReference>
<evidence type="ECO:0000256" key="1">
    <source>
        <dbReference type="PROSITE-ProRule" id="PRU00278"/>
    </source>
</evidence>
<evidence type="ECO:0000259" key="2">
    <source>
        <dbReference type="PROSITE" id="PS50198"/>
    </source>
</evidence>
<dbReference type="PATRIC" id="fig|1046627.3.peg.11"/>
<dbReference type="OrthoDB" id="14196at2"/>
<dbReference type="SUPFAM" id="SSF54534">
    <property type="entry name" value="FKBP-like"/>
    <property type="match status" value="2"/>
</dbReference>
<dbReference type="STRING" id="1046627.BZARG_2878"/>
<dbReference type="Gene3D" id="3.10.50.40">
    <property type="match status" value="2"/>
</dbReference>
<proteinExistence type="predicted"/>
<dbReference type="GO" id="GO:0003755">
    <property type="term" value="F:peptidyl-prolyl cis-trans isomerase activity"/>
    <property type="evidence" value="ECO:0007669"/>
    <property type="project" value="UniProtKB-KW"/>
</dbReference>
<keyword evidence="4" id="KW-1185">Reference proteome</keyword>
<evidence type="ECO:0000313" key="4">
    <source>
        <dbReference type="Proteomes" id="UP000003730"/>
    </source>
</evidence>
<accession>G2E8X3</accession>
<gene>
    <name evidence="3" type="ORF">BZARG_2878</name>
</gene>
<dbReference type="EMBL" id="AFXZ01000001">
    <property type="protein sequence ID" value="EGV45113.1"/>
    <property type="molecule type" value="Genomic_DNA"/>
</dbReference>
<dbReference type="PANTHER" id="PTHR47245">
    <property type="entry name" value="PEPTIDYLPROLYL ISOMERASE"/>
    <property type="match status" value="1"/>
</dbReference>
<dbReference type="Pfam" id="PF00639">
    <property type="entry name" value="Rotamase"/>
    <property type="match status" value="2"/>
</dbReference>
<evidence type="ECO:0000313" key="3">
    <source>
        <dbReference type="EMBL" id="EGV45113.1"/>
    </source>
</evidence>
<keyword evidence="1 3" id="KW-0413">Isomerase</keyword>
<organism evidence="3 4">
    <name type="scientific">Bizionia argentinensis JUB59</name>
    <dbReference type="NCBI Taxonomy" id="1046627"/>
    <lineage>
        <taxon>Bacteria</taxon>
        <taxon>Pseudomonadati</taxon>
        <taxon>Bacteroidota</taxon>
        <taxon>Flavobacteriia</taxon>
        <taxon>Flavobacteriales</taxon>
        <taxon>Flavobacteriaceae</taxon>
        <taxon>Bizionia</taxon>
    </lineage>
</organism>
<feature type="domain" description="PpiC" evidence="2">
    <location>
        <begin position="121"/>
        <end position="220"/>
    </location>
</feature>
<keyword evidence="1" id="KW-0697">Rotamase</keyword>
<feature type="domain" description="PpiC" evidence="2">
    <location>
        <begin position="225"/>
        <end position="326"/>
    </location>
</feature>
<comment type="caution">
    <text evidence="3">The sequence shown here is derived from an EMBL/GenBank/DDBJ whole genome shotgun (WGS) entry which is preliminary data.</text>
</comment>
<reference evidence="3 4" key="1">
    <citation type="journal article" date="2008" name="Int. J. Syst. Evol. Microbiol.">
        <title>Bizionia argentinensis sp. nov., isolated from surface marine water in Antarctica.</title>
        <authorList>
            <person name="Bercovich A."/>
            <person name="Vazquez S.C."/>
            <person name="Yankilevich P."/>
            <person name="Coria S.H."/>
            <person name="Foti M."/>
            <person name="Hernandez E."/>
            <person name="Vidal A."/>
            <person name="Ruberto L."/>
            <person name="Melo C."/>
            <person name="Marenssi S."/>
            <person name="Criscuolo M."/>
            <person name="Memoli M."/>
            <person name="Arguelles M."/>
            <person name="Mac Cormack W.P."/>
        </authorList>
    </citation>
    <scope>NUCLEOTIDE SEQUENCE [LARGE SCALE GENOMIC DNA]</scope>
    <source>
        <strain evidence="3 4">JUB59</strain>
    </source>
</reference>
<dbReference type="PROSITE" id="PS50198">
    <property type="entry name" value="PPIC_PPIASE_2"/>
    <property type="match status" value="2"/>
</dbReference>